<protein>
    <submittedName>
        <fullName evidence="1">ClbS/DfsB family four-helix bundle protein</fullName>
    </submittedName>
</protein>
<dbReference type="Gene3D" id="1.20.120.450">
    <property type="entry name" value="dinb family like domain"/>
    <property type="match status" value="1"/>
</dbReference>
<dbReference type="RefSeq" id="WP_013103726.1">
    <property type="nucleotide sequence ID" value="NZ_CP037939.1"/>
</dbReference>
<accession>A0ABX5SPB3</accession>
<name>A0ABX5SPB3_9LACO</name>
<dbReference type="Proteomes" id="UP000295756">
    <property type="component" value="Chromosome"/>
</dbReference>
<dbReference type="PIRSF" id="PIRSF031551">
    <property type="entry name" value="DUF1706"/>
    <property type="match status" value="1"/>
</dbReference>
<keyword evidence="2" id="KW-1185">Reference proteome</keyword>
<dbReference type="PANTHER" id="PTHR40658">
    <property type="match status" value="1"/>
</dbReference>
<sequence>MQSYANKDELIMAINTSYQKYITEFTDIPNHLKDKRIAEVDRTPAENLSYQLGWLTALLDWEENEKAGKHVDVPAKGYKWNNLGELYHSFYATYSDYSLEALITLLNARVAALCNLVASLPEDILFAPNKRQWATTNAQWPVWKWVHINSVAPFKTFRTKIRKWKKYAL</sequence>
<dbReference type="EMBL" id="CP037939">
    <property type="protein sequence ID" value="QBR47990.1"/>
    <property type="molecule type" value="Genomic_DNA"/>
</dbReference>
<dbReference type="PANTHER" id="PTHR40658:SF3">
    <property type="entry name" value="CLBS_DFSB FAMILY FOUR-HELIX BUNDLE PROTEIN"/>
    <property type="match status" value="1"/>
</dbReference>
<evidence type="ECO:0000313" key="1">
    <source>
        <dbReference type="EMBL" id="QBR47990.1"/>
    </source>
</evidence>
<evidence type="ECO:0000313" key="2">
    <source>
        <dbReference type="Proteomes" id="UP000295756"/>
    </source>
</evidence>
<proteinExistence type="predicted"/>
<dbReference type="InterPro" id="IPR034660">
    <property type="entry name" value="DinB/YfiT-like"/>
</dbReference>
<gene>
    <name evidence="1" type="ORF">EW139_07560</name>
</gene>
<reference evidence="1 2" key="1">
    <citation type="submission" date="2019-03" db="EMBL/GenBank/DDBJ databases">
        <title>Complete Genome Sequence of Leuconostoc kimchii strain NKJ218 Isolated from Homemade Kimchi.</title>
        <authorList>
            <person name="Jung J.Y."/>
            <person name="Jin H.M."/>
            <person name="Jung J.-W."/>
            <person name="Lee S.-Y."/>
            <person name="Ryu B.-G."/>
            <person name="Han S.-S."/>
            <person name="Kang H.K."/>
            <person name="Choi H.W."/>
            <person name="Chung E.J."/>
            <person name="Choi K.-M."/>
        </authorList>
    </citation>
    <scope>NUCLEOTIDE SEQUENCE [LARGE SCALE GENOMIC DNA]</scope>
    <source>
        <strain evidence="1 2">NKJ218</strain>
    </source>
</reference>
<dbReference type="InterPro" id="IPR012550">
    <property type="entry name" value="DUF1706"/>
</dbReference>
<dbReference type="Pfam" id="PF08020">
    <property type="entry name" value="DUF1706"/>
    <property type="match status" value="1"/>
</dbReference>
<organism evidence="1 2">
    <name type="scientific">Leuconostoc kimchii</name>
    <dbReference type="NCBI Taxonomy" id="136609"/>
    <lineage>
        <taxon>Bacteria</taxon>
        <taxon>Bacillati</taxon>
        <taxon>Bacillota</taxon>
        <taxon>Bacilli</taxon>
        <taxon>Lactobacillales</taxon>
        <taxon>Lactobacillaceae</taxon>
        <taxon>Leuconostoc</taxon>
    </lineage>
</organism>